<reference evidence="2" key="5">
    <citation type="journal article" date="2002" name="Nature">
        <title>Analysis of the mouse transcriptome based on functional annotation of 60,770 full-length cDNAs.</title>
        <authorList>
            <consortium name="The FANTOM Consortium and the RIKEN Genome Exploration Research Group Phase I and II Team"/>
        </authorList>
    </citation>
    <scope>NUCLEOTIDE SEQUENCE</scope>
    <source>
        <strain evidence="2">C57BL/6J</strain>
        <tissue evidence="2">Corpora quadrigemina</tissue>
    </source>
</reference>
<reference evidence="2" key="1">
    <citation type="journal article" date="1999" name="Methods Enzymol.">
        <title>High-efficiency full-length cDNA cloning.</title>
        <authorList>
            <person name="Carninci P."/>
            <person name="Hayashizaki Y."/>
        </authorList>
    </citation>
    <scope>NUCLEOTIDE SEQUENCE</scope>
    <source>
        <strain evidence="2">C57BL/6J</strain>
        <tissue evidence="2">Corpora quadrigemina</tissue>
    </source>
</reference>
<reference evidence="2" key="4">
    <citation type="journal article" date="2001" name="Nature">
        <title>Functional annotation of a full-length mouse cDNA collection.</title>
        <authorList>
            <consortium name="The RIKEN Genome Exploration Research Group Phase II Team and the FANTOM Consortium"/>
        </authorList>
    </citation>
    <scope>NUCLEOTIDE SEQUENCE</scope>
    <source>
        <strain evidence="2">C57BL/6J</strain>
        <tissue evidence="2">Corpora quadrigemina</tissue>
    </source>
</reference>
<dbReference type="EMBL" id="AK140292">
    <property type="protein sequence ID" value="BAE24321.1"/>
    <property type="molecule type" value="mRNA"/>
</dbReference>
<dbReference type="EMBL" id="AK140207">
    <property type="protein sequence ID" value="BAE24280.1"/>
    <property type="molecule type" value="mRNA"/>
</dbReference>
<evidence type="ECO:0000313" key="2">
    <source>
        <dbReference type="EMBL" id="BAE24321.1"/>
    </source>
</evidence>
<sequence length="122" mass="13427">MPWGWGVSSEPAELYPCLPSLPSIPPALCSGLTPLLSMQVALLRGQSQLRPVQPGSHTHSPIEQRPRSVKRGRDRRVEPHSYMPFKMATHPLQWASGSSVVEAAPQFSGIFFPLSCLLLRAE</sequence>
<reference evidence="2" key="6">
    <citation type="submission" date="2004-03" db="EMBL/GenBank/DDBJ databases">
        <authorList>
            <person name="Arakawa T."/>
            <person name="Carninci P."/>
            <person name="Fukuda S."/>
            <person name="Hashizume W."/>
            <person name="Hayashida K."/>
            <person name="Hori F."/>
            <person name="Iida J."/>
            <person name="Imamura K."/>
            <person name="Imotani K."/>
            <person name="Itoh M."/>
            <person name="Kanagawa S."/>
            <person name="Kawai J."/>
            <person name="Kojima M."/>
            <person name="Konno H."/>
            <person name="Murata M."/>
            <person name="Nakamura M."/>
            <person name="Ninomiya N."/>
            <person name="Nishiyori H."/>
            <person name="Nomura K."/>
            <person name="Ohno M."/>
            <person name="Sakazume N."/>
            <person name="Sano H."/>
            <person name="Sasaki D."/>
            <person name="Shibata K."/>
            <person name="Shiraki T."/>
            <person name="Tagami M."/>
            <person name="Tagami Y."/>
            <person name="Waki K."/>
            <person name="Watahiki A."/>
            <person name="Muramatsu M."/>
            <person name="Hayashizaki Y."/>
        </authorList>
    </citation>
    <scope>NUCLEOTIDE SEQUENCE</scope>
    <source>
        <strain evidence="2">C57BL/6J</strain>
        <tissue evidence="2">Corpora quadrigemina</tissue>
    </source>
</reference>
<dbReference type="AGR" id="MGI:3642312"/>
<dbReference type="AlphaFoldDB" id="Q3USL0"/>
<dbReference type="MGI" id="MGI:3642312">
    <property type="gene designation" value="B230344G16Rik"/>
</dbReference>
<reference evidence="2" key="3">
    <citation type="journal article" date="2000" name="Genome Res.">
        <title>RIKEN integrated sequence analysis (RISA) system--384-format sequencing pipeline with 384 multicapillary sequencer.</title>
        <authorList>
            <person name="Shibata K."/>
            <person name="Itoh M."/>
            <person name="Aizawa K."/>
            <person name="Nagaoka S."/>
            <person name="Sasaki N."/>
            <person name="Carninci P."/>
            <person name="Konno H."/>
            <person name="Akiyama J."/>
            <person name="Nishi K."/>
            <person name="Kitsunai T."/>
            <person name="Tashiro H."/>
            <person name="Itoh M."/>
            <person name="Sumi N."/>
            <person name="Ishii Y."/>
            <person name="Nakamura S."/>
            <person name="Hazama M."/>
            <person name="Nishine T."/>
            <person name="Harada A."/>
            <person name="Yamamoto R."/>
            <person name="Matsumoto H."/>
            <person name="Sakaguchi S."/>
            <person name="Ikegami T."/>
            <person name="Kashiwagi K."/>
            <person name="Fujiwake S."/>
            <person name="Inoue K."/>
            <person name="Togawa Y."/>
            <person name="Izawa M."/>
            <person name="Ohara E."/>
            <person name="Watahiki M."/>
            <person name="Yoneda Y."/>
            <person name="Ishikawa T."/>
            <person name="Ozawa K."/>
            <person name="Tanaka T."/>
            <person name="Matsuura S."/>
            <person name="Kawai J."/>
            <person name="Okazaki Y."/>
            <person name="Muramatsu M."/>
            <person name="Inoue Y."/>
            <person name="Kira A."/>
            <person name="Hayashizaki Y."/>
        </authorList>
    </citation>
    <scope>NUCLEOTIDE SEQUENCE</scope>
    <source>
        <strain evidence="2">C57BL/6J</strain>
        <tissue evidence="2">Corpora quadrigemina</tissue>
    </source>
</reference>
<accession>Q3USL0</accession>
<reference evidence="2" key="2">
    <citation type="journal article" date="2000" name="Genome Res.">
        <title>Normalization and subtraction of cap-trapper-selected cDNAs to prepare full-length cDNA libraries for rapid discovery of new genes.</title>
        <authorList>
            <person name="Carninci P."/>
            <person name="Shibata Y."/>
            <person name="Hayatsu N."/>
            <person name="Sugahara Y."/>
            <person name="Shibata K."/>
            <person name="Itoh M."/>
            <person name="Konno H."/>
            <person name="Okazaki Y."/>
            <person name="Muramatsu M."/>
            <person name="Hayashizaki Y."/>
        </authorList>
    </citation>
    <scope>NUCLEOTIDE SEQUENCE</scope>
    <source>
        <strain evidence="2">C57BL/6J</strain>
        <tissue evidence="2">Corpora quadrigemina</tissue>
    </source>
</reference>
<organism evidence="2">
    <name type="scientific">Mus musculus</name>
    <name type="common">Mouse</name>
    <dbReference type="NCBI Taxonomy" id="10090"/>
    <lineage>
        <taxon>Eukaryota</taxon>
        <taxon>Metazoa</taxon>
        <taxon>Chordata</taxon>
        <taxon>Craniata</taxon>
        <taxon>Vertebrata</taxon>
        <taxon>Euteleostomi</taxon>
        <taxon>Mammalia</taxon>
        <taxon>Eutheria</taxon>
        <taxon>Euarchontoglires</taxon>
        <taxon>Glires</taxon>
        <taxon>Rodentia</taxon>
        <taxon>Myomorpha</taxon>
        <taxon>Muroidea</taxon>
        <taxon>Muridae</taxon>
        <taxon>Murinae</taxon>
        <taxon>Mus</taxon>
        <taxon>Mus</taxon>
    </lineage>
</organism>
<reference evidence="2" key="7">
    <citation type="journal article" date="2005" name="Science">
        <title>The Transcriptional Landscape of the Mammalian Genome.</title>
        <authorList>
            <consortium name="The FANTOM Consortium"/>
            <consortium name="Riken Genome Exploration Research Group and Genome Science Group (Genome Network Project Core Group)"/>
        </authorList>
    </citation>
    <scope>NUCLEOTIDE SEQUENCE</scope>
    <source>
        <strain evidence="2">C57BL/6J</strain>
        <tissue evidence="2">Corpora quadrigemina</tissue>
    </source>
</reference>
<proteinExistence type="evidence at transcript level"/>
<feature type="region of interest" description="Disordered" evidence="1">
    <location>
        <begin position="49"/>
        <end position="76"/>
    </location>
</feature>
<evidence type="ECO:0000313" key="3">
    <source>
        <dbReference type="MGI" id="MGI:3642312"/>
    </source>
</evidence>
<feature type="compositionally biased region" description="Polar residues" evidence="1">
    <location>
        <begin position="49"/>
        <end position="59"/>
    </location>
</feature>
<reference evidence="2" key="8">
    <citation type="journal article" date="2005" name="Science">
        <title>Antisense Transcription in the Mammalian Transcriptome.</title>
        <authorList>
            <consortium name="RIKEN Genome Exploration Research Group and Genome Science Group (Genome Network Project Core Group) and the FANTOM Consortium"/>
        </authorList>
    </citation>
    <scope>NUCLEOTIDE SEQUENCE</scope>
    <source>
        <strain evidence="2">C57BL/6J</strain>
        <tissue evidence="2">Corpora quadrigemina</tissue>
    </source>
</reference>
<name>Q3USL0_MOUSE</name>
<evidence type="ECO:0000256" key="1">
    <source>
        <dbReference type="SAM" id="MobiDB-lite"/>
    </source>
</evidence>
<gene>
    <name evidence="3" type="primary">B230344G16Rik</name>
</gene>
<protein>
    <submittedName>
        <fullName evidence="2">Uncharacterized protein</fullName>
    </submittedName>
</protein>